<name>A0A1T5CX88_9SPHI</name>
<keyword evidence="3" id="KW-1185">Reference proteome</keyword>
<sequence length="124" mass="14189">MEIAHGWIFFAVLVGLVGNSRKIGFGMALLWSILLSPIIGLIIVLLSPTNSQIEEHRYKHYIELAKKANYKGNIAKAIDHYQDALYHLENDYKSPNKQRSDLILQLKSIVDRLKTKDMEKPIIT</sequence>
<protein>
    <recommendedName>
        <fullName evidence="4">Tetratricopeptide repeat-containing protein</fullName>
    </recommendedName>
</protein>
<evidence type="ECO:0008006" key="4">
    <source>
        <dbReference type="Google" id="ProtNLM"/>
    </source>
</evidence>
<proteinExistence type="predicted"/>
<keyword evidence="1" id="KW-0812">Transmembrane</keyword>
<accession>A0A1T5CX88</accession>
<feature type="transmembrane region" description="Helical" evidence="1">
    <location>
        <begin position="29"/>
        <end position="47"/>
    </location>
</feature>
<evidence type="ECO:0000256" key="1">
    <source>
        <dbReference type="SAM" id="Phobius"/>
    </source>
</evidence>
<keyword evidence="1" id="KW-0472">Membrane</keyword>
<evidence type="ECO:0000313" key="3">
    <source>
        <dbReference type="Proteomes" id="UP000189981"/>
    </source>
</evidence>
<dbReference type="EMBL" id="FUYR01000002">
    <property type="protein sequence ID" value="SKB63946.1"/>
    <property type="molecule type" value="Genomic_DNA"/>
</dbReference>
<dbReference type="AlphaFoldDB" id="A0A1T5CX88"/>
<dbReference type="Proteomes" id="UP000189981">
    <property type="component" value="Unassembled WGS sequence"/>
</dbReference>
<dbReference type="RefSeq" id="WP_079702522.1">
    <property type="nucleotide sequence ID" value="NZ_FUYR01000002.1"/>
</dbReference>
<keyword evidence="1" id="KW-1133">Transmembrane helix</keyword>
<evidence type="ECO:0000313" key="2">
    <source>
        <dbReference type="EMBL" id="SKB63946.1"/>
    </source>
</evidence>
<organism evidence="2 3">
    <name type="scientific">Daejeonella lutea</name>
    <dbReference type="NCBI Taxonomy" id="572036"/>
    <lineage>
        <taxon>Bacteria</taxon>
        <taxon>Pseudomonadati</taxon>
        <taxon>Bacteroidota</taxon>
        <taxon>Sphingobacteriia</taxon>
        <taxon>Sphingobacteriales</taxon>
        <taxon>Sphingobacteriaceae</taxon>
        <taxon>Daejeonella</taxon>
    </lineage>
</organism>
<reference evidence="3" key="1">
    <citation type="submission" date="2017-02" db="EMBL/GenBank/DDBJ databases">
        <authorList>
            <person name="Varghese N."/>
            <person name="Submissions S."/>
        </authorList>
    </citation>
    <scope>NUCLEOTIDE SEQUENCE [LARGE SCALE GENOMIC DNA]</scope>
    <source>
        <strain evidence="3">DSM 22385</strain>
    </source>
</reference>
<gene>
    <name evidence="2" type="ORF">SAMN05661099_1976</name>
</gene>